<keyword evidence="3" id="KW-1185">Reference proteome</keyword>
<reference evidence="2 3" key="1">
    <citation type="submission" date="2019-07" db="EMBL/GenBank/DDBJ databases">
        <title>Genomic Encyclopedia of Archaeal and Bacterial Type Strains, Phase II (KMG-II): from individual species to whole genera.</title>
        <authorList>
            <person name="Goeker M."/>
        </authorList>
    </citation>
    <scope>NUCLEOTIDE SEQUENCE [LARGE SCALE GENOMIC DNA]</scope>
    <source>
        <strain evidence="2 3">ATCC BAA-1854</strain>
    </source>
</reference>
<comment type="caution">
    <text evidence="2">The sequence shown here is derived from an EMBL/GenBank/DDBJ whole genome shotgun (WGS) entry which is preliminary data.</text>
</comment>
<evidence type="ECO:0000313" key="3">
    <source>
        <dbReference type="Proteomes" id="UP000317010"/>
    </source>
</evidence>
<keyword evidence="1" id="KW-0472">Membrane</keyword>
<evidence type="ECO:0000256" key="1">
    <source>
        <dbReference type="SAM" id="Phobius"/>
    </source>
</evidence>
<feature type="transmembrane region" description="Helical" evidence="1">
    <location>
        <begin position="232"/>
        <end position="259"/>
    </location>
</feature>
<dbReference type="EMBL" id="VLLI01000006">
    <property type="protein sequence ID" value="TWI99830.1"/>
    <property type="molecule type" value="Genomic_DNA"/>
</dbReference>
<evidence type="ECO:0000313" key="2">
    <source>
        <dbReference type="EMBL" id="TWI99830.1"/>
    </source>
</evidence>
<organism evidence="2 3">
    <name type="scientific">Mucilaginibacter frigoritolerans</name>
    <dbReference type="NCBI Taxonomy" id="652788"/>
    <lineage>
        <taxon>Bacteria</taxon>
        <taxon>Pseudomonadati</taxon>
        <taxon>Bacteroidota</taxon>
        <taxon>Sphingobacteriia</taxon>
        <taxon>Sphingobacteriales</taxon>
        <taxon>Sphingobacteriaceae</taxon>
        <taxon>Mucilaginibacter</taxon>
    </lineage>
</organism>
<dbReference type="Proteomes" id="UP000317010">
    <property type="component" value="Unassembled WGS sequence"/>
</dbReference>
<feature type="transmembrane region" description="Helical" evidence="1">
    <location>
        <begin position="189"/>
        <end position="212"/>
    </location>
</feature>
<dbReference type="OrthoDB" id="1049480at2"/>
<gene>
    <name evidence="2" type="ORF">JN11_02245</name>
</gene>
<keyword evidence="1" id="KW-1133">Transmembrane helix</keyword>
<accession>A0A562U408</accession>
<feature type="transmembrane region" description="Helical" evidence="1">
    <location>
        <begin position="34"/>
        <end position="57"/>
    </location>
</feature>
<evidence type="ECO:0008006" key="4">
    <source>
        <dbReference type="Google" id="ProtNLM"/>
    </source>
</evidence>
<feature type="transmembrane region" description="Helical" evidence="1">
    <location>
        <begin position="126"/>
        <end position="153"/>
    </location>
</feature>
<sequence>MKQPIELRKLRDFGQTVNDSFTFFKENFKPLVRILLAICGLFILIGTVSTVFTYMNISSMFNFTPGDYESSSKPTSYIIGTIASTFILILTQAFIHLVTLCYMSVYLQKNNTIPTLAEVWGYFRYYFFRVLGSGIVMFFVICIGFMLCIIPGIYLTVPMYLVIPIIVIENGAFGYAFNKSFKLIKNNWWTVFGVIFIMSLVVGAASSIAAIPLTLVSVGSKFIPMKALSLPIIIFFSILRNLLILAYTLPAIAVCLCYFNLSEDKEGTGLLDRIEKLGQHNNQNDGLPSEEY</sequence>
<name>A0A562U408_9SPHI</name>
<keyword evidence="1" id="KW-0812">Transmembrane</keyword>
<proteinExistence type="predicted"/>
<protein>
    <recommendedName>
        <fullName evidence="4">Glycerophosphoryl diester phosphodiesterase family protein</fullName>
    </recommendedName>
</protein>
<feature type="transmembrane region" description="Helical" evidence="1">
    <location>
        <begin position="77"/>
        <end position="105"/>
    </location>
</feature>
<dbReference type="AlphaFoldDB" id="A0A562U408"/>
<dbReference type="RefSeq" id="WP_144912528.1">
    <property type="nucleotide sequence ID" value="NZ_VLLI01000006.1"/>
</dbReference>
<feature type="transmembrane region" description="Helical" evidence="1">
    <location>
        <begin position="159"/>
        <end position="177"/>
    </location>
</feature>